<comment type="caution">
    <text evidence="1">The sequence shown here is derived from an EMBL/GenBank/DDBJ whole genome shotgun (WGS) entry which is preliminary data.</text>
</comment>
<evidence type="ECO:0000313" key="2">
    <source>
        <dbReference type="Proteomes" id="UP001234297"/>
    </source>
</evidence>
<accession>A0ACC2M6E7</accession>
<dbReference type="EMBL" id="CM056813">
    <property type="protein sequence ID" value="KAJ8641206.1"/>
    <property type="molecule type" value="Genomic_DNA"/>
</dbReference>
<dbReference type="Proteomes" id="UP001234297">
    <property type="component" value="Chromosome 5"/>
</dbReference>
<keyword evidence="2" id="KW-1185">Reference proteome</keyword>
<name>A0ACC2M6E7_PERAE</name>
<evidence type="ECO:0000313" key="1">
    <source>
        <dbReference type="EMBL" id="KAJ8641206.1"/>
    </source>
</evidence>
<reference evidence="1 2" key="1">
    <citation type="journal article" date="2022" name="Hortic Res">
        <title>A haplotype resolved chromosomal level avocado genome allows analysis of novel avocado genes.</title>
        <authorList>
            <person name="Nath O."/>
            <person name="Fletcher S.J."/>
            <person name="Hayward A."/>
            <person name="Shaw L.M."/>
            <person name="Masouleh A.K."/>
            <person name="Furtado A."/>
            <person name="Henry R.J."/>
            <person name="Mitter N."/>
        </authorList>
    </citation>
    <scope>NUCLEOTIDE SEQUENCE [LARGE SCALE GENOMIC DNA]</scope>
    <source>
        <strain evidence="2">cv. Hass</strain>
    </source>
</reference>
<sequence length="193" mass="21717">MLEQLLHNPQINGSAATNNAIPILEIPQNPIPEIDPKPTATIPETPKASFADRQTKPSFPKEEGEKIPTFISAYETSEFSEIRSMSKTISTATIAEKRDGEENSGDEVKMRPKELVSPAKKRRKRSFSGNSTQRIERRAKSPARRSNPSSTRSTPVREMGWMNRSQPLTGSAKFRRDTAEGRFWDFRGSLELE</sequence>
<organism evidence="1 2">
    <name type="scientific">Persea americana</name>
    <name type="common">Avocado</name>
    <dbReference type="NCBI Taxonomy" id="3435"/>
    <lineage>
        <taxon>Eukaryota</taxon>
        <taxon>Viridiplantae</taxon>
        <taxon>Streptophyta</taxon>
        <taxon>Embryophyta</taxon>
        <taxon>Tracheophyta</taxon>
        <taxon>Spermatophyta</taxon>
        <taxon>Magnoliopsida</taxon>
        <taxon>Magnoliidae</taxon>
        <taxon>Laurales</taxon>
        <taxon>Lauraceae</taxon>
        <taxon>Persea</taxon>
    </lineage>
</organism>
<gene>
    <name evidence="1" type="ORF">MRB53_017900</name>
</gene>
<protein>
    <submittedName>
        <fullName evidence="1">Uncharacterized protein</fullName>
    </submittedName>
</protein>
<proteinExistence type="predicted"/>